<dbReference type="EMBL" id="LACB01000583">
    <property type="protein sequence ID" value="KAJ9482288.1"/>
    <property type="molecule type" value="Genomic_DNA"/>
</dbReference>
<accession>A0AAI9T8F3</accession>
<dbReference type="AlphaFoldDB" id="A0AAI9T8F3"/>
<evidence type="ECO:0000313" key="1">
    <source>
        <dbReference type="EMBL" id="KAJ9482288.1"/>
    </source>
</evidence>
<keyword evidence="2" id="KW-1185">Reference proteome</keyword>
<dbReference type="Proteomes" id="UP001227192">
    <property type="component" value="Unassembled WGS sequence"/>
</dbReference>
<organism evidence="1 2">
    <name type="scientific">Penicillium thymicola</name>
    <dbReference type="NCBI Taxonomy" id="293382"/>
    <lineage>
        <taxon>Eukaryota</taxon>
        <taxon>Fungi</taxon>
        <taxon>Dikarya</taxon>
        <taxon>Ascomycota</taxon>
        <taxon>Pezizomycotina</taxon>
        <taxon>Eurotiomycetes</taxon>
        <taxon>Eurotiomycetidae</taxon>
        <taxon>Eurotiales</taxon>
        <taxon>Aspergillaceae</taxon>
        <taxon>Penicillium</taxon>
    </lineage>
</organism>
<protein>
    <submittedName>
        <fullName evidence="1">Uncharacterized protein</fullName>
    </submittedName>
</protein>
<proteinExistence type="predicted"/>
<gene>
    <name evidence="1" type="ORF">VN97_g11147</name>
</gene>
<comment type="caution">
    <text evidence="1">The sequence shown here is derived from an EMBL/GenBank/DDBJ whole genome shotgun (WGS) entry which is preliminary data.</text>
</comment>
<evidence type="ECO:0000313" key="2">
    <source>
        <dbReference type="Proteomes" id="UP001227192"/>
    </source>
</evidence>
<reference evidence="1" key="2">
    <citation type="journal article" date="2016" name="Fungal Biol.">
        <title>Ochratoxin A production by Penicillium thymicola.</title>
        <authorList>
            <person name="Nguyen H.D.T."/>
            <person name="McMullin D.R."/>
            <person name="Ponomareva E."/>
            <person name="Riley R."/>
            <person name="Pomraning K.R."/>
            <person name="Baker S.E."/>
            <person name="Seifert K.A."/>
        </authorList>
    </citation>
    <scope>NUCLEOTIDE SEQUENCE</scope>
    <source>
        <strain evidence="1">DAOM 180753</strain>
    </source>
</reference>
<sequence>MIMFFDMTRLYWLFPIRCLSNHTVTPAKVLTPFCYRLLNNHTALYSLVFIAGYPAGRTWSLPLMWFASVKNEALHP</sequence>
<name>A0AAI9T8F3_PENTH</name>
<reference evidence="1" key="1">
    <citation type="submission" date="2015-06" db="EMBL/GenBank/DDBJ databases">
        <authorList>
            <person name="Nguyen H."/>
        </authorList>
    </citation>
    <scope>NUCLEOTIDE SEQUENCE</scope>
    <source>
        <strain evidence="1">DAOM 180753</strain>
    </source>
</reference>